<dbReference type="Proteomes" id="UP000682733">
    <property type="component" value="Unassembled WGS sequence"/>
</dbReference>
<feature type="non-terminal residue" evidence="1">
    <location>
        <position position="1"/>
    </location>
</feature>
<name>A0A8S2G693_9BILA</name>
<organism evidence="1 3">
    <name type="scientific">Didymodactylos carnosus</name>
    <dbReference type="NCBI Taxonomy" id="1234261"/>
    <lineage>
        <taxon>Eukaryota</taxon>
        <taxon>Metazoa</taxon>
        <taxon>Spiralia</taxon>
        <taxon>Gnathifera</taxon>
        <taxon>Rotifera</taxon>
        <taxon>Eurotatoria</taxon>
        <taxon>Bdelloidea</taxon>
        <taxon>Philodinida</taxon>
        <taxon>Philodinidae</taxon>
        <taxon>Didymodactylos</taxon>
    </lineage>
</organism>
<dbReference type="EMBL" id="CAJNOK010061789">
    <property type="protein sequence ID" value="CAF1639321.1"/>
    <property type="molecule type" value="Genomic_DNA"/>
</dbReference>
<evidence type="ECO:0000313" key="3">
    <source>
        <dbReference type="Proteomes" id="UP000677228"/>
    </source>
</evidence>
<proteinExistence type="predicted"/>
<dbReference type="EMBL" id="CAJOBA010088426">
    <property type="protein sequence ID" value="CAF4473550.1"/>
    <property type="molecule type" value="Genomic_DNA"/>
</dbReference>
<accession>A0A8S2G693</accession>
<dbReference type="Proteomes" id="UP000677228">
    <property type="component" value="Unassembled WGS sequence"/>
</dbReference>
<evidence type="ECO:0000313" key="1">
    <source>
        <dbReference type="EMBL" id="CAF1639321.1"/>
    </source>
</evidence>
<reference evidence="1" key="1">
    <citation type="submission" date="2021-02" db="EMBL/GenBank/DDBJ databases">
        <authorList>
            <person name="Nowell W R."/>
        </authorList>
    </citation>
    <scope>NUCLEOTIDE SEQUENCE</scope>
</reference>
<dbReference type="AlphaFoldDB" id="A0A8S2G693"/>
<comment type="caution">
    <text evidence="1">The sequence shown here is derived from an EMBL/GenBank/DDBJ whole genome shotgun (WGS) entry which is preliminary data.</text>
</comment>
<sequence>CFDRFFKSVNAQLHKLVLKRRSIRLQNDENLVGIEYLWQ</sequence>
<feature type="non-terminal residue" evidence="1">
    <location>
        <position position="39"/>
    </location>
</feature>
<gene>
    <name evidence="1" type="ORF">OVA965_LOCUS44177</name>
    <name evidence="2" type="ORF">TMI583_LOCUS46811</name>
</gene>
<protein>
    <submittedName>
        <fullName evidence="1">Uncharacterized protein</fullName>
    </submittedName>
</protein>
<evidence type="ECO:0000313" key="2">
    <source>
        <dbReference type="EMBL" id="CAF4473550.1"/>
    </source>
</evidence>